<dbReference type="OrthoDB" id="10051416at2759"/>
<feature type="domain" description="Csf1 N-terminal" evidence="3">
    <location>
        <begin position="42"/>
        <end position="828"/>
    </location>
</feature>
<feature type="transmembrane region" description="Helical" evidence="2">
    <location>
        <begin position="29"/>
        <end position="50"/>
    </location>
</feature>
<keyword evidence="2" id="KW-1133">Transmembrane helix</keyword>
<dbReference type="EMBL" id="PJQD01000097">
    <property type="protein sequence ID" value="POY70820.1"/>
    <property type="molecule type" value="Genomic_DNA"/>
</dbReference>
<feature type="compositionally biased region" description="Polar residues" evidence="1">
    <location>
        <begin position="178"/>
        <end position="187"/>
    </location>
</feature>
<dbReference type="STRING" id="741276.A0A2S5B225"/>
<dbReference type="Proteomes" id="UP000237144">
    <property type="component" value="Unassembled WGS sequence"/>
</dbReference>
<proteinExistence type="predicted"/>
<reference evidence="5 6" key="1">
    <citation type="journal article" date="2018" name="Front. Microbiol.">
        <title>Prospects for Fungal Bioremediation of Acidic Radioactive Waste Sites: Characterization and Genome Sequence of Rhodotorula taiwanensis MD1149.</title>
        <authorList>
            <person name="Tkavc R."/>
            <person name="Matrosova V.Y."/>
            <person name="Grichenko O.E."/>
            <person name="Gostincar C."/>
            <person name="Volpe R.P."/>
            <person name="Klimenkova P."/>
            <person name="Gaidamakova E.K."/>
            <person name="Zhou C.E."/>
            <person name="Stewart B.J."/>
            <person name="Lyman M.G."/>
            <person name="Malfatti S.A."/>
            <person name="Rubinfeld B."/>
            <person name="Courtot M."/>
            <person name="Singh J."/>
            <person name="Dalgard C.L."/>
            <person name="Hamilton T."/>
            <person name="Frey K.G."/>
            <person name="Gunde-Cimerman N."/>
            <person name="Dugan L."/>
            <person name="Daly M.J."/>
        </authorList>
    </citation>
    <scope>NUCLEOTIDE SEQUENCE [LARGE SCALE GENOMIC DNA]</scope>
    <source>
        <strain evidence="5 6">MD1149</strain>
    </source>
</reference>
<feature type="region of interest" description="Disordered" evidence="1">
    <location>
        <begin position="1334"/>
        <end position="1353"/>
    </location>
</feature>
<feature type="region of interest" description="Disordered" evidence="1">
    <location>
        <begin position="2449"/>
        <end position="2472"/>
    </location>
</feature>
<keyword evidence="6" id="KW-1185">Reference proteome</keyword>
<keyword evidence="2" id="KW-0472">Membrane</keyword>
<protein>
    <recommendedName>
        <fullName evidence="7">Fermentation associated protein</fullName>
    </recommendedName>
</protein>
<feature type="compositionally biased region" description="Basic and acidic residues" evidence="1">
    <location>
        <begin position="192"/>
        <end position="215"/>
    </location>
</feature>
<evidence type="ECO:0008006" key="7">
    <source>
        <dbReference type="Google" id="ProtNLM"/>
    </source>
</evidence>
<evidence type="ECO:0000256" key="1">
    <source>
        <dbReference type="SAM" id="MobiDB-lite"/>
    </source>
</evidence>
<name>A0A2S5B225_9BASI</name>
<dbReference type="InterPro" id="IPR048636">
    <property type="entry name" value="Csf1_N"/>
</dbReference>
<dbReference type="PANTHER" id="PTHR32085:SF3">
    <property type="entry name" value="PROTEIN CSF1"/>
    <property type="match status" value="1"/>
</dbReference>
<dbReference type="InterPro" id="IPR056779">
    <property type="entry name" value="Csf1_C"/>
</dbReference>
<comment type="caution">
    <text evidence="5">The sequence shown here is derived from an EMBL/GenBank/DDBJ whole genome shotgun (WGS) entry which is preliminary data.</text>
</comment>
<evidence type="ECO:0000259" key="3">
    <source>
        <dbReference type="Pfam" id="PF21678"/>
    </source>
</evidence>
<keyword evidence="2" id="KW-0812">Transmembrane</keyword>
<dbReference type="PANTHER" id="PTHR32085">
    <property type="entry name" value="PROTEIN CSF1"/>
    <property type="match status" value="1"/>
</dbReference>
<organism evidence="5 6">
    <name type="scientific">Rhodotorula taiwanensis</name>
    <dbReference type="NCBI Taxonomy" id="741276"/>
    <lineage>
        <taxon>Eukaryota</taxon>
        <taxon>Fungi</taxon>
        <taxon>Dikarya</taxon>
        <taxon>Basidiomycota</taxon>
        <taxon>Pucciniomycotina</taxon>
        <taxon>Microbotryomycetes</taxon>
        <taxon>Sporidiobolales</taxon>
        <taxon>Sporidiobolaceae</taxon>
        <taxon>Rhodotorula</taxon>
    </lineage>
</organism>
<evidence type="ECO:0000313" key="5">
    <source>
        <dbReference type="EMBL" id="POY70820.1"/>
    </source>
</evidence>
<evidence type="ECO:0000256" key="2">
    <source>
        <dbReference type="SAM" id="Phobius"/>
    </source>
</evidence>
<evidence type="ECO:0000313" key="6">
    <source>
        <dbReference type="Proteomes" id="UP000237144"/>
    </source>
</evidence>
<feature type="compositionally biased region" description="Low complexity" evidence="1">
    <location>
        <begin position="2452"/>
        <end position="2463"/>
    </location>
</feature>
<dbReference type="GO" id="GO:0016020">
    <property type="term" value="C:membrane"/>
    <property type="evidence" value="ECO:0007669"/>
    <property type="project" value="InterPro"/>
</dbReference>
<dbReference type="Pfam" id="PF25038">
    <property type="entry name" value="Csf1_C"/>
    <property type="match status" value="1"/>
</dbReference>
<feature type="region of interest" description="Disordered" evidence="1">
    <location>
        <begin position="174"/>
        <end position="215"/>
    </location>
</feature>
<dbReference type="GO" id="GO:0006113">
    <property type="term" value="P:fermentation"/>
    <property type="evidence" value="ECO:0007669"/>
    <property type="project" value="InterPro"/>
</dbReference>
<feature type="region of interest" description="Disordered" evidence="1">
    <location>
        <begin position="1128"/>
        <end position="1184"/>
    </location>
</feature>
<gene>
    <name evidence="5" type="ORF">BMF94_6232</name>
</gene>
<feature type="domain" description="Csf1 C-terminal region" evidence="4">
    <location>
        <begin position="3204"/>
        <end position="3262"/>
    </location>
</feature>
<feature type="region of interest" description="Disordered" evidence="1">
    <location>
        <begin position="2407"/>
        <end position="2429"/>
    </location>
</feature>
<evidence type="ECO:0000259" key="4">
    <source>
        <dbReference type="Pfam" id="PF25038"/>
    </source>
</evidence>
<feature type="compositionally biased region" description="Polar residues" evidence="1">
    <location>
        <begin position="2409"/>
        <end position="2420"/>
    </location>
</feature>
<accession>A0A2S5B225</accession>
<dbReference type="Pfam" id="PF21678">
    <property type="entry name" value="Csf1_N"/>
    <property type="match status" value="1"/>
</dbReference>
<sequence>MLDGLVRHLFERDTNVGNLRGSGPPSLNWLFLVECVVVVILVLFYFFYISRLLGVIVSWQLRLALWRSTNSYFEIGAVKVSLLGGSIQFNDFRYISRNQSLRIVRGHIVWKYWLRHVRSEENKLSEARKPCRIQISLTGAEWFLYNRTPSYDAILDQLGVRDLFPTAEDDAVKRHLSRTSTEKSQGSLAGAERSHSALLDGEKGTGGRVSPDDRLKSERTRTDWLLEALPIEVECEKGAVILGNPSTPCILIAGFDTVVGTYSAVKARSALDPYKQVYHFNFRGNKVIWRTNPDYVGSMAECGQARLDELADRLSERTLLDLIRNPADLLSFSAFSELFRHKLFRLERPLKKKEDVANRRPTAERHAESGWTGLPRYQAAADPTAPLLSNASRPSLHPAEYAKVTTLLVTREIDMTYYVDVAGTVPSEHARKNRVAGLETHDVGNGDLSPEWGIDLVIRGGAITYGPWADRQRAKLQQAFIPATFLNGLETPRLRPGDQRLHTALKVFVEFSEGATIRVPTREPSKDWRYDDLDSTQDSVVRPYGWLDISIGPNSTMTYLLPMVATMAGYDTLLELHLDEVGLSSSVNYAPFLQAPACRIHCGLPSPLVWDEKRVWTVTTRISKPDISLLRDHVTLLSDVAKDWTSGPPGDYDHFVPFLYELHVEVVDYVLQLYLNDHNIINNPTTPEDNALLSLSGPVLTSRVSIPSDGYRAECTQMHFDVDMTDVVLSMALPDWNTHRAFMTERTRTFASAPHLGIAGSYRFYAQASADNVEKLDLQITSRDVMFKAIGWFMRYLLNLKENYFGGFTHFVTLEEYRHRHERNLQGDPLELKYRPGKTDAFEVTVAYELDGGLLLLPQEIYDCQAAIVLALPHIQLDLRNHDYFMEMALNIGPFRLFETADCSTLERSGLSRYYRAAEESVHVNGLEITANRLFGPQPRTATYMCIWSFHLGQTVGSVALPFLQALSRAAGSVGLTFADSDNSLPPDFAIRPDPDATFLSVTTGAFDLSIGGARSACQVTLPKGFDLRFDDLASAPFLKHVCLDLPEVHVKMLAPLHAHSGRWLETASLRGDLSAAVGLSIAGWEARAREQLSFIAMQDSLTRRCRFVYGDAQEGAHRVGNLYLPPLEAPLESPHSTRTLQQREDGNDDDCSVPAREDNNSVYDDDDDHDAAENTTDDSVQGGRRFAYASRLPLYARSKERELEDQGTFRRINKRFTRRPDRDTTAALPGPKARIRDFGVAEFISVPDKRTCVDLRSRGGLRATMSPLVCEAIDNLIEDLHVDVRPEHVLDDLYRAYLDKRPRIEEPASNAFEIKLRIPAIGVTAVQDVLQSETPSLSPHGGDRDGQRPGPENSMFGVIRLDIIDIAMSYRDLTVSDISTVSLSSRRTVEHVLAAHAEQSQLRILRSSTPSVTVPHRTIGTPGLGHDALVLYFRRCEARLDYTLDRVLVGLIGGSATLDFDGEAAGLLIGSLWSWRTLSEVVDTLSARAVDSKLLVRRLLADIAVEGESAGALAVPTFLNRISYLAGASSTTRLDDIWKLLHILRQAHRHSRKSIERPSDIRWPPEEDRDRFLRAISAHANWDLDVADIQASAFVRGVFGDDEGADPIATAPSALFWLHPFALDWTTETFQAHFWHNGRRTNRLALGPTDALIGSSGVLPGADDLNIRARLTLHSIASQVDRDLLGLVRHIASVRRTFEDRIKRFQVALRSARGQPAPDSSPSAPSLPWASLPPINLSASTAVLRTAMKADAGEVTAEAAGSAIISSVFVHLQPRLEQDGLFTGHSWKVAGTFAAESASLTAAEGGRSRDTLLSAGVVTSLHCLWLEGERAADGQIAVSSTRLNASVGGVKLRVPRDAVRSYQFIDNLRATTLPTYDSLLSELRFDSAVKAEAPQGGSDRNNGAFDAWAGSPLRAQFVCRDLVVTIQAIATLETSYRLERLSAFANTAIAESEPTELAATHGGVHIGRQSVRFVPLLSETAHGSANDIPAETVFDLPIIRAVGRFIQRPDQLLRILVTVDPVAITLTAAILDSILAVQRHFGHDIDELLSTVRARRIAPGSPTPMAPHSSTTPAPATKVSYDVQLAFRGLKLGVQGPQAIQWVGVDLLEGHVSSTPASPRLLCRAFLQDLALSLEQRVEEDESRSLEPDRRRRHRLAFFRLDLDADIVPIEPKEAHTPLGNASSTLSVNVRVPRLEAVLQPASIEALADLIEHFGVEIRLRRQSREAEIESLRTRVISTLDSESQGVKATSPLATCLFSVQASRLGIAIPLSDEGITGAVATRRKRTRTTQARPAFLLTLPSLSFSAQKGSDCDAQIARFSMQFVPDFDQGRIEHFEGDWHRSHNRVVLPDARCTIRIANTGLTTVQSKVSGLEVDVDADIVSFVYALTDVYRLSHQRFAKYADELPGSSSGEVGTSPSFGPLHQPHSEPRRIHADFSFASGVIRAHSEESTATSTETVLATGRPRHQRRGHSISDFAGLHRHSEHTIAEPSPDVFHLPALSVWAHYEDDSEVLAEPSQKAHVDLVIHQSSNILYPSLLPFVTNVVRQVKKRQRVAETSVPNTPALGEELKGSELSAPPVIPAQDALSNLGLSLSLRIDQSKLEVSCMPAAEVMGQISWVSGGFLLTLVPRSGDVTITATVDGVSATLRHLFSPEDCIRAETRGLAVAASYARPDTTSLRGILSVLVRVPDTSIAVNARHLQDWLCLKAIWIDQPDFGPFGTVRQTSARDSKLATSGPSPPFASAQIETLVRLEAGRCALSCDVGPAIGKWSVTADDFAMRVCLRPSSTRDVAIGLGGIRIVGQGRAGGVVSLAGLKFSTRLRDDQCMGGDKFSAADLLHIEIELGKIDAAIEHDFHRILVFASDPLRVSVGDDWSQARAADPKLQLGFQVKAGSLQLISTTATVPILLGVSRRATALLDEKSSAAAATLIAAGFKPRESSSAKAATAVSNVASIFGGDSDSHTSARTCPVRIVNTLSIEIDSLRLAVFADHWNDGEVYRADAGASIRAELLRGVDANQVIQRELRLHLGYFSIRKVNHRRVSPSQESDFDVTRWYEYLRTGSERNIFKIGTTDVAMDSAQVVGSNRLKHRFSMQFGGHVDVALNYALFRNLVTLSNQYQLQLDRVMGPAPEAVAPPKASVHEGGTPVLAPSAVLGTGHDETKTTILRPELPSPEGEVVRMKPLPAIQAGKAERRALEFEALEMEVHQPQLQVLGDATPPLEWLGLQRDRFPAFVHTGVTSPLEELLIVLSSTYSSQLARTKFSAARPAP</sequence>
<dbReference type="InterPro" id="IPR029636">
    <property type="entry name" value="Csf1"/>
</dbReference>